<comment type="subcellular location">
    <subcellularLocation>
        <location evidence="1">Vacuole membrane</location>
        <topology evidence="1">Multi-pass membrane protein</topology>
    </subcellularLocation>
</comment>
<dbReference type="InterPro" id="IPR003593">
    <property type="entry name" value="AAA+_ATPase"/>
</dbReference>
<dbReference type="STRING" id="1202772.A0A1V9YUP6"/>
<dbReference type="AlphaFoldDB" id="A0A1V9YUP6"/>
<evidence type="ECO:0000256" key="10">
    <source>
        <dbReference type="SAM" id="Phobius"/>
    </source>
</evidence>
<dbReference type="FunFam" id="3.40.50.300:FF:000997">
    <property type="entry name" value="Multidrug resistance-associated protein 1"/>
    <property type="match status" value="1"/>
</dbReference>
<reference evidence="13 14" key="1">
    <citation type="journal article" date="2014" name="Genome Biol. Evol.">
        <title>The secreted proteins of Achlya hypogyna and Thraustotheca clavata identify the ancestral oomycete secretome and reveal gene acquisitions by horizontal gene transfer.</title>
        <authorList>
            <person name="Misner I."/>
            <person name="Blouin N."/>
            <person name="Leonard G."/>
            <person name="Richards T.A."/>
            <person name="Lane C.E."/>
        </authorList>
    </citation>
    <scope>NUCLEOTIDE SEQUENCE [LARGE SCALE GENOMIC DNA]</scope>
    <source>
        <strain evidence="13 14">ATCC 48635</strain>
    </source>
</reference>
<keyword evidence="3" id="KW-0926">Vacuole</keyword>
<dbReference type="Pfam" id="PF00005">
    <property type="entry name" value="ABC_tran"/>
    <property type="match status" value="1"/>
</dbReference>
<evidence type="ECO:0000256" key="5">
    <source>
        <dbReference type="ARBA" id="ARBA00022737"/>
    </source>
</evidence>
<dbReference type="InterPro" id="IPR011527">
    <property type="entry name" value="ABC1_TM_dom"/>
</dbReference>
<feature type="transmembrane region" description="Helical" evidence="10">
    <location>
        <begin position="212"/>
        <end position="230"/>
    </location>
</feature>
<gene>
    <name evidence="13" type="ORF">ACHHYP_06371</name>
</gene>
<sequence length="646" mass="70034">MGRESSPLLESKAAALAETSPEDYRSCGASVFFSWLDPIMELGATKPLEFEDLYQLDRCNRAENVSARFEHFWKLEQPEVKPSLPWALTRAFGVKFFWAGLLRFVRDSLQFVAPFVIKRMIAFLRTPDAPATEGWLLVSLIFLSGIIQSFCFRQYLYFCRETGLQLRTAVVTKVYAKTLRLSTKALQERSTGEIANLVSIDASRLQRLTQDLHTVWVVPYLLVVACALLYAELGVAFAAGLAVILLVIPLTLLLSRVMRRLQKSLMAVKDRRVKLCYEVLAGIKVIKLQAWELSFAARVLALRDAELATLRRYVLAQASSSAVYTGVPSLVAVASLGAYVAQGHTLDVGTALTSVALFNVLRFPLFKLPQVLNSCIEAWVSARRLQAFFLAPERRDVTPGDLTTAGLAVDAAAFGFGATPLLRDVSLRAGPGELVAIVGPVGSGKSTLLQGLLGDTDCLAGAVHRRGSVAYVAQQPFVQNATLRTNVTFGRPFDAARYERALAVSCLAPDLAVLPHGDRTEIGEKGITLSGGQRTRVALARAMYMDADVYLLDDVLAAVDSHVGADLFRHCVLELRRTKVVVLVTNQLGVLRHCDQVLVLGGGSVVEAGAFPDLAAKPDGVLATMLASFHGGALAATTSSPLASPL</sequence>
<name>A0A1V9YUP6_ACHHY</name>
<keyword evidence="9 10" id="KW-0472">Membrane</keyword>
<dbReference type="Gene3D" id="1.20.1560.10">
    <property type="entry name" value="ABC transporter type 1, transmembrane domain"/>
    <property type="match status" value="1"/>
</dbReference>
<dbReference type="PROSITE" id="PS50929">
    <property type="entry name" value="ABC_TM1F"/>
    <property type="match status" value="1"/>
</dbReference>
<dbReference type="PROSITE" id="PS50893">
    <property type="entry name" value="ABC_TRANSPORTER_2"/>
    <property type="match status" value="1"/>
</dbReference>
<accession>A0A1V9YUP6</accession>
<dbReference type="InterPro" id="IPR044746">
    <property type="entry name" value="ABCC_6TM_D1"/>
</dbReference>
<keyword evidence="2" id="KW-0813">Transport</keyword>
<dbReference type="GO" id="GO:0140359">
    <property type="term" value="F:ABC-type transporter activity"/>
    <property type="evidence" value="ECO:0007669"/>
    <property type="project" value="InterPro"/>
</dbReference>
<dbReference type="InterPro" id="IPR017871">
    <property type="entry name" value="ABC_transporter-like_CS"/>
</dbReference>
<evidence type="ECO:0000256" key="2">
    <source>
        <dbReference type="ARBA" id="ARBA00022448"/>
    </source>
</evidence>
<feature type="domain" description="ABC transporter" evidence="11">
    <location>
        <begin position="407"/>
        <end position="627"/>
    </location>
</feature>
<evidence type="ECO:0000256" key="4">
    <source>
        <dbReference type="ARBA" id="ARBA00022692"/>
    </source>
</evidence>
<dbReference type="SMART" id="SM00382">
    <property type="entry name" value="AAA"/>
    <property type="match status" value="1"/>
</dbReference>
<dbReference type="Pfam" id="PF00664">
    <property type="entry name" value="ABC_membrane"/>
    <property type="match status" value="1"/>
</dbReference>
<dbReference type="FunFam" id="1.20.1560.10:FF:000020">
    <property type="entry name" value="ABC metal ion transporter"/>
    <property type="match status" value="1"/>
</dbReference>
<dbReference type="InterPro" id="IPR036640">
    <property type="entry name" value="ABC1_TM_sf"/>
</dbReference>
<dbReference type="GO" id="GO:0005774">
    <property type="term" value="C:vacuolar membrane"/>
    <property type="evidence" value="ECO:0007669"/>
    <property type="project" value="UniProtKB-SubCell"/>
</dbReference>
<dbReference type="SUPFAM" id="SSF52540">
    <property type="entry name" value="P-loop containing nucleoside triphosphate hydrolases"/>
    <property type="match status" value="1"/>
</dbReference>
<dbReference type="InterPro" id="IPR050173">
    <property type="entry name" value="ABC_transporter_C-like"/>
</dbReference>
<keyword evidence="6" id="KW-0547">Nucleotide-binding</keyword>
<evidence type="ECO:0000313" key="13">
    <source>
        <dbReference type="EMBL" id="OQR89293.1"/>
    </source>
</evidence>
<keyword evidence="8 10" id="KW-1133">Transmembrane helix</keyword>
<dbReference type="CDD" id="cd03250">
    <property type="entry name" value="ABCC_MRP_domain1"/>
    <property type="match status" value="1"/>
</dbReference>
<dbReference type="PANTHER" id="PTHR24223">
    <property type="entry name" value="ATP-BINDING CASSETTE SUB-FAMILY C"/>
    <property type="match status" value="1"/>
</dbReference>
<evidence type="ECO:0000256" key="7">
    <source>
        <dbReference type="ARBA" id="ARBA00022840"/>
    </source>
</evidence>
<keyword evidence="14" id="KW-1185">Reference proteome</keyword>
<dbReference type="OrthoDB" id="74853at2759"/>
<dbReference type="GO" id="GO:0000323">
    <property type="term" value="C:lytic vacuole"/>
    <property type="evidence" value="ECO:0007669"/>
    <property type="project" value="UniProtKB-ARBA"/>
</dbReference>
<dbReference type="EMBL" id="JNBR01000864">
    <property type="protein sequence ID" value="OQR89293.1"/>
    <property type="molecule type" value="Genomic_DNA"/>
</dbReference>
<dbReference type="InterPro" id="IPR003439">
    <property type="entry name" value="ABC_transporter-like_ATP-bd"/>
</dbReference>
<feature type="transmembrane region" description="Helical" evidence="10">
    <location>
        <begin position="236"/>
        <end position="254"/>
    </location>
</feature>
<comment type="caution">
    <text evidence="13">The sequence shown here is derived from an EMBL/GenBank/DDBJ whole genome shotgun (WGS) entry which is preliminary data.</text>
</comment>
<evidence type="ECO:0000313" key="14">
    <source>
        <dbReference type="Proteomes" id="UP000243579"/>
    </source>
</evidence>
<evidence type="ECO:0000256" key="9">
    <source>
        <dbReference type="ARBA" id="ARBA00023136"/>
    </source>
</evidence>
<dbReference type="Gene3D" id="3.40.50.300">
    <property type="entry name" value="P-loop containing nucleotide triphosphate hydrolases"/>
    <property type="match status" value="1"/>
</dbReference>
<dbReference type="InterPro" id="IPR027417">
    <property type="entry name" value="P-loop_NTPase"/>
</dbReference>
<protein>
    <submittedName>
        <fullName evidence="13">ATP-binding Cassette (ABC) Superfamily</fullName>
    </submittedName>
</protein>
<proteinExistence type="predicted"/>
<evidence type="ECO:0000256" key="6">
    <source>
        <dbReference type="ARBA" id="ARBA00022741"/>
    </source>
</evidence>
<evidence type="ECO:0000256" key="1">
    <source>
        <dbReference type="ARBA" id="ARBA00004128"/>
    </source>
</evidence>
<evidence type="ECO:0000256" key="3">
    <source>
        <dbReference type="ARBA" id="ARBA00022554"/>
    </source>
</evidence>
<dbReference type="GO" id="GO:0005524">
    <property type="term" value="F:ATP binding"/>
    <property type="evidence" value="ECO:0007669"/>
    <property type="project" value="UniProtKB-KW"/>
</dbReference>
<keyword evidence="4 10" id="KW-0812">Transmembrane</keyword>
<evidence type="ECO:0000259" key="12">
    <source>
        <dbReference type="PROSITE" id="PS50929"/>
    </source>
</evidence>
<feature type="non-terminal residue" evidence="13">
    <location>
        <position position="646"/>
    </location>
</feature>
<dbReference type="CDD" id="cd18579">
    <property type="entry name" value="ABC_6TM_ABCC_D1"/>
    <property type="match status" value="1"/>
</dbReference>
<keyword evidence="7 13" id="KW-0067">ATP-binding</keyword>
<feature type="domain" description="ABC transmembrane type-1" evidence="12">
    <location>
        <begin position="97"/>
        <end position="377"/>
    </location>
</feature>
<evidence type="ECO:0000259" key="11">
    <source>
        <dbReference type="PROSITE" id="PS50893"/>
    </source>
</evidence>
<feature type="transmembrane region" description="Helical" evidence="10">
    <location>
        <begin position="134"/>
        <end position="152"/>
    </location>
</feature>
<organism evidence="13 14">
    <name type="scientific">Achlya hypogyna</name>
    <name type="common">Oomycete</name>
    <name type="synonym">Protoachlya hypogyna</name>
    <dbReference type="NCBI Taxonomy" id="1202772"/>
    <lineage>
        <taxon>Eukaryota</taxon>
        <taxon>Sar</taxon>
        <taxon>Stramenopiles</taxon>
        <taxon>Oomycota</taxon>
        <taxon>Saprolegniomycetes</taxon>
        <taxon>Saprolegniales</taxon>
        <taxon>Achlyaceae</taxon>
        <taxon>Achlya</taxon>
    </lineage>
</organism>
<dbReference type="PANTHER" id="PTHR24223:SF443">
    <property type="entry name" value="MULTIDRUG-RESISTANCE LIKE PROTEIN 1, ISOFORM I"/>
    <property type="match status" value="1"/>
</dbReference>
<keyword evidence="5" id="KW-0677">Repeat</keyword>
<evidence type="ECO:0000256" key="8">
    <source>
        <dbReference type="ARBA" id="ARBA00022989"/>
    </source>
</evidence>
<dbReference type="GO" id="GO:0016887">
    <property type="term" value="F:ATP hydrolysis activity"/>
    <property type="evidence" value="ECO:0007669"/>
    <property type="project" value="InterPro"/>
</dbReference>
<dbReference type="SUPFAM" id="SSF90123">
    <property type="entry name" value="ABC transporter transmembrane region"/>
    <property type="match status" value="1"/>
</dbReference>
<dbReference type="Proteomes" id="UP000243579">
    <property type="component" value="Unassembled WGS sequence"/>
</dbReference>
<dbReference type="PROSITE" id="PS00211">
    <property type="entry name" value="ABC_TRANSPORTER_1"/>
    <property type="match status" value="1"/>
</dbReference>